<reference evidence="2" key="1">
    <citation type="submission" date="2011-07" db="EMBL/GenBank/DDBJ databases">
        <authorList>
            <consortium name="Caenorhabditis brenneri Sequencing and Analysis Consortium"/>
            <person name="Wilson R.K."/>
        </authorList>
    </citation>
    <scope>NUCLEOTIDE SEQUENCE [LARGE SCALE GENOMIC DNA]</scope>
    <source>
        <strain evidence="2">PB2801</strain>
    </source>
</reference>
<gene>
    <name evidence="1" type="ORF">CAEBREN_01632</name>
</gene>
<dbReference type="HOGENOM" id="CLU_712206_0_0_1"/>
<dbReference type="eggNOG" id="ENOG502RA2P">
    <property type="taxonomic scope" value="Eukaryota"/>
</dbReference>
<dbReference type="AlphaFoldDB" id="G0NVI6"/>
<organism evidence="2">
    <name type="scientific">Caenorhabditis brenneri</name>
    <name type="common">Nematode worm</name>
    <dbReference type="NCBI Taxonomy" id="135651"/>
    <lineage>
        <taxon>Eukaryota</taxon>
        <taxon>Metazoa</taxon>
        <taxon>Ecdysozoa</taxon>
        <taxon>Nematoda</taxon>
        <taxon>Chromadorea</taxon>
        <taxon>Rhabditida</taxon>
        <taxon>Rhabditina</taxon>
        <taxon>Rhabditomorpha</taxon>
        <taxon>Rhabditoidea</taxon>
        <taxon>Rhabditidae</taxon>
        <taxon>Peloderinae</taxon>
        <taxon>Caenorhabditis</taxon>
    </lineage>
</organism>
<dbReference type="EMBL" id="GL379956">
    <property type="protein sequence ID" value="EGT38357.1"/>
    <property type="molecule type" value="Genomic_DNA"/>
</dbReference>
<proteinExistence type="predicted"/>
<dbReference type="Proteomes" id="UP000008068">
    <property type="component" value="Unassembled WGS sequence"/>
</dbReference>
<accession>G0NVI6</accession>
<name>G0NVI6_CAEBE</name>
<keyword evidence="2" id="KW-1185">Reference proteome</keyword>
<sequence length="435" mass="50665">MKKTENREQKFLFLIGEKEEGPPGYSQYDFINQKPSEPPPYTSLDYAIPRNTEPDFNGVLKKKLRQSFQMWGKSGADEPVGAPKTSHEILEMLSYPVPEENFEDFIVHKKELRELLEEEDKDKLANLLKKAVSCSVGFGSTSPIKTREFLLYCSYGECPQKEFIQETHEDLHRVYRCVLERNVNEELRKCVEYVETLENREEIEKLCSTKKSLLEFCAKNPTHYLRRELFKSCLLFCDLIGITVRTHMALINELEESFTLDGLPRNHQLPQIDHGLDQTRQNRDVQMHHMSHAQRIILTKLAEKMPNFLGSAVMEYVEYDENVRKWNELKVIREEEIATKPRMKMSVESILNAEVKYRRFDRPTTSTQIDMLREILERRNELAPDETIENTSELLGDSQEAVKAREELAASLPSLGIAPLTVERMMKELKDLSIE</sequence>
<evidence type="ECO:0000313" key="2">
    <source>
        <dbReference type="Proteomes" id="UP000008068"/>
    </source>
</evidence>
<evidence type="ECO:0000313" key="1">
    <source>
        <dbReference type="EMBL" id="EGT38357.1"/>
    </source>
</evidence>
<dbReference type="OMA" id="RTHMALI"/>
<protein>
    <submittedName>
        <fullName evidence="1">Uncharacterized protein</fullName>
    </submittedName>
</protein>
<dbReference type="OrthoDB" id="5878188at2759"/>
<dbReference type="InParanoid" id="G0NVI6"/>